<dbReference type="InterPro" id="IPR003245">
    <property type="entry name" value="Phytocyanin_dom"/>
</dbReference>
<proteinExistence type="predicted"/>
<keyword evidence="1" id="KW-0812">Transmembrane</keyword>
<feature type="transmembrane region" description="Helical" evidence="1">
    <location>
        <begin position="315"/>
        <end position="335"/>
    </location>
</feature>
<keyword evidence="1" id="KW-0472">Membrane</keyword>
<dbReference type="Pfam" id="PF02298">
    <property type="entry name" value="Cu_bind_like"/>
    <property type="match status" value="1"/>
</dbReference>
<dbReference type="AlphaFoldDB" id="A0A0G4FZK1"/>
<dbReference type="SUPFAM" id="SSF49503">
    <property type="entry name" value="Cupredoxins"/>
    <property type="match status" value="2"/>
</dbReference>
<evidence type="ECO:0000313" key="5">
    <source>
        <dbReference type="Proteomes" id="UP000041254"/>
    </source>
</evidence>
<dbReference type="PROSITE" id="PS51485">
    <property type="entry name" value="PHYTOCYANIN"/>
    <property type="match status" value="1"/>
</dbReference>
<protein>
    <recommendedName>
        <fullName evidence="3">Phytocyanin domain-containing protein</fullName>
    </recommendedName>
</protein>
<accession>A0A0G4FZK1</accession>
<dbReference type="Proteomes" id="UP000041254">
    <property type="component" value="Unassembled WGS sequence"/>
</dbReference>
<feature type="signal peptide" evidence="2">
    <location>
        <begin position="1"/>
        <end position="19"/>
    </location>
</feature>
<dbReference type="GO" id="GO:0005886">
    <property type="term" value="C:plasma membrane"/>
    <property type="evidence" value="ECO:0007669"/>
    <property type="project" value="TreeGrafter"/>
</dbReference>
<evidence type="ECO:0000256" key="1">
    <source>
        <dbReference type="SAM" id="Phobius"/>
    </source>
</evidence>
<name>A0A0G4FZK1_VITBC</name>
<dbReference type="Gene3D" id="2.60.40.420">
    <property type="entry name" value="Cupredoxins - blue copper proteins"/>
    <property type="match status" value="2"/>
</dbReference>
<dbReference type="PANTHER" id="PTHR33021">
    <property type="entry name" value="BLUE COPPER PROTEIN"/>
    <property type="match status" value="1"/>
</dbReference>
<dbReference type="InterPro" id="IPR008972">
    <property type="entry name" value="Cupredoxin"/>
</dbReference>
<evidence type="ECO:0000256" key="2">
    <source>
        <dbReference type="SAM" id="SignalP"/>
    </source>
</evidence>
<feature type="domain" description="Phytocyanin" evidence="3">
    <location>
        <begin position="26"/>
        <end position="126"/>
    </location>
</feature>
<keyword evidence="2" id="KW-0732">Signal</keyword>
<dbReference type="PANTHER" id="PTHR33021:SF496">
    <property type="entry name" value="OS08G0482700 PROTEIN"/>
    <property type="match status" value="1"/>
</dbReference>
<keyword evidence="5" id="KW-1185">Reference proteome</keyword>
<keyword evidence="1" id="KW-1133">Transmembrane helix</keyword>
<evidence type="ECO:0000259" key="3">
    <source>
        <dbReference type="PROSITE" id="PS51485"/>
    </source>
</evidence>
<dbReference type="InterPro" id="IPR039391">
    <property type="entry name" value="Phytocyanin-like"/>
</dbReference>
<dbReference type="GO" id="GO:0009055">
    <property type="term" value="F:electron transfer activity"/>
    <property type="evidence" value="ECO:0007669"/>
    <property type="project" value="InterPro"/>
</dbReference>
<reference evidence="4 5" key="1">
    <citation type="submission" date="2014-11" db="EMBL/GenBank/DDBJ databases">
        <authorList>
            <person name="Zhu J."/>
            <person name="Qi W."/>
            <person name="Song R."/>
        </authorList>
    </citation>
    <scope>NUCLEOTIDE SEQUENCE [LARGE SCALE GENOMIC DNA]</scope>
</reference>
<dbReference type="VEuPathDB" id="CryptoDB:Vbra_16591"/>
<sequence>MSVLSLLICLVCLVAPSLAQVGSPIGVTPAEASRFIWTVAPYEDMEISLGQSLSFRYPAFHDVALADDEEAYTSCAKDKMTVTGAIDKGMPEPFVFTPEEVGTYYIVCSVADHCELGQRFVLNVTEASPQADTEPIQVLVAQQPTWAVGVKYDDITARQDTVLNFVSNIHHDVVLINNREAFENCTIGEGNITVEYSAQDFANNPVFNWTVGPCKEYYLACSIGNQGCQAGGHCGGGQKLKVIVEDGTDDCYPQSNPEAAAVCFGGEPLSLEDSSTDEIATEATEAPADGVQAESEGTAAMSSVEADEGEATSGAFAAAPTFVTIIVGAVAFLTLTSI</sequence>
<dbReference type="OrthoDB" id="2015260at2759"/>
<feature type="chain" id="PRO_5005189305" description="Phytocyanin domain-containing protein" evidence="2">
    <location>
        <begin position="20"/>
        <end position="338"/>
    </location>
</feature>
<gene>
    <name evidence="4" type="ORF">Vbra_16591</name>
</gene>
<organism evidence="4 5">
    <name type="scientific">Vitrella brassicaformis (strain CCMP3155)</name>
    <dbReference type="NCBI Taxonomy" id="1169540"/>
    <lineage>
        <taxon>Eukaryota</taxon>
        <taxon>Sar</taxon>
        <taxon>Alveolata</taxon>
        <taxon>Colpodellida</taxon>
        <taxon>Vitrellaceae</taxon>
        <taxon>Vitrella</taxon>
    </lineage>
</organism>
<dbReference type="EMBL" id="CDMY01000531">
    <property type="protein sequence ID" value="CEM20958.1"/>
    <property type="molecule type" value="Genomic_DNA"/>
</dbReference>
<evidence type="ECO:0000313" key="4">
    <source>
        <dbReference type="EMBL" id="CEM20958.1"/>
    </source>
</evidence>
<dbReference type="InParanoid" id="A0A0G4FZK1"/>